<gene>
    <name evidence="1" type="ORF">EGYM00163_LOCUS19531</name>
</gene>
<evidence type="ECO:0000313" key="1">
    <source>
        <dbReference type="EMBL" id="CAE0808400.1"/>
    </source>
</evidence>
<dbReference type="AlphaFoldDB" id="A0A7S4FQW1"/>
<sequence length="129" mass="14247">MHQGIAHGQPYRPAARAALTWEGAKTPNWRATTAQGWKYGIDLYFLMHETAAIKEAIIDVSRIKVGVVADDYHTLTKVLRKTWANNRASKDMVVGPAFFSCCRALSTRGVGLCCGHPRFTIPFVVSRAA</sequence>
<name>A0A7S4FQW1_9EUGL</name>
<reference evidence="1" key="1">
    <citation type="submission" date="2021-01" db="EMBL/GenBank/DDBJ databases">
        <authorList>
            <person name="Corre E."/>
            <person name="Pelletier E."/>
            <person name="Niang G."/>
            <person name="Scheremetjew M."/>
            <person name="Finn R."/>
            <person name="Kale V."/>
            <person name="Holt S."/>
            <person name="Cochrane G."/>
            <person name="Meng A."/>
            <person name="Brown T."/>
            <person name="Cohen L."/>
        </authorList>
    </citation>
    <scope>NUCLEOTIDE SEQUENCE</scope>
    <source>
        <strain evidence="1">CCMP1594</strain>
    </source>
</reference>
<dbReference type="EMBL" id="HBJA01055055">
    <property type="protein sequence ID" value="CAE0808400.1"/>
    <property type="molecule type" value="Transcribed_RNA"/>
</dbReference>
<proteinExistence type="predicted"/>
<accession>A0A7S4FQW1</accession>
<organism evidence="1">
    <name type="scientific">Eutreptiella gymnastica</name>
    <dbReference type="NCBI Taxonomy" id="73025"/>
    <lineage>
        <taxon>Eukaryota</taxon>
        <taxon>Discoba</taxon>
        <taxon>Euglenozoa</taxon>
        <taxon>Euglenida</taxon>
        <taxon>Spirocuta</taxon>
        <taxon>Euglenophyceae</taxon>
        <taxon>Eutreptiales</taxon>
        <taxon>Eutreptiaceae</taxon>
        <taxon>Eutreptiella</taxon>
    </lineage>
</organism>
<protein>
    <submittedName>
        <fullName evidence="1">Uncharacterized protein</fullName>
    </submittedName>
</protein>